<dbReference type="Pfam" id="PF03403">
    <property type="entry name" value="PAF-AH_p_II"/>
    <property type="match status" value="1"/>
</dbReference>
<dbReference type="GeneID" id="39982352"/>
<evidence type="ECO:0000313" key="8">
    <source>
        <dbReference type="Proteomes" id="UP000192257"/>
    </source>
</evidence>
<evidence type="ECO:0000256" key="6">
    <source>
        <dbReference type="SAM" id="Phobius"/>
    </source>
</evidence>
<name>A0A1X0P5D8_9TRYP</name>
<dbReference type="EC" id="3.1.1.47" evidence="1 5"/>
<reference evidence="7 8" key="1">
    <citation type="submission" date="2017-03" db="EMBL/GenBank/DDBJ databases">
        <title>An alternative strategy for trypanosome survival in the mammalian bloodstream revealed through genome and transcriptome analysis of the ubiquitous bovine parasite Trypanosoma (Megatrypanum) theileri.</title>
        <authorList>
            <person name="Kelly S."/>
            <person name="Ivens A."/>
            <person name="Mott A."/>
            <person name="O'Neill E."/>
            <person name="Emms D."/>
            <person name="Macleod O."/>
            <person name="Voorheis P."/>
            <person name="Matthews J."/>
            <person name="Matthews K."/>
            <person name="Carrington M."/>
        </authorList>
    </citation>
    <scope>NUCLEOTIDE SEQUENCE [LARGE SCALE GENOMIC DNA]</scope>
    <source>
        <strain evidence="7">Edinburgh</strain>
    </source>
</reference>
<dbReference type="Gene3D" id="3.40.50.1820">
    <property type="entry name" value="alpha/beta hydrolase"/>
    <property type="match status" value="1"/>
</dbReference>
<dbReference type="PANTHER" id="PTHR10272">
    <property type="entry name" value="PLATELET-ACTIVATING FACTOR ACETYLHYDROLASE"/>
    <property type="match status" value="1"/>
</dbReference>
<evidence type="ECO:0000256" key="5">
    <source>
        <dbReference type="PIRNR" id="PIRNR018169"/>
    </source>
</evidence>
<dbReference type="InterPro" id="IPR016715">
    <property type="entry name" value="PAF_acetylhydro_eukaryote"/>
</dbReference>
<evidence type="ECO:0000256" key="1">
    <source>
        <dbReference type="ARBA" id="ARBA00013201"/>
    </source>
</evidence>
<dbReference type="PIRSF" id="PIRSF018169">
    <property type="entry name" value="PAF_acetylhydrolase"/>
    <property type="match status" value="1"/>
</dbReference>
<keyword evidence="6" id="KW-0812">Transmembrane</keyword>
<dbReference type="RefSeq" id="XP_028886230.1">
    <property type="nucleotide sequence ID" value="XM_029022572.1"/>
</dbReference>
<dbReference type="GO" id="GO:0016042">
    <property type="term" value="P:lipid catabolic process"/>
    <property type="evidence" value="ECO:0007669"/>
    <property type="project" value="UniProtKB-KW"/>
</dbReference>
<proteinExistence type="predicted"/>
<dbReference type="GO" id="GO:0003847">
    <property type="term" value="F:1-alkyl-2-acetylglycerophosphocholine esterase activity"/>
    <property type="evidence" value="ECO:0007669"/>
    <property type="project" value="UniProtKB-UniRule"/>
</dbReference>
<dbReference type="OrthoDB" id="2363873at2759"/>
<keyword evidence="3 5" id="KW-0442">Lipid degradation</keyword>
<evidence type="ECO:0000256" key="2">
    <source>
        <dbReference type="ARBA" id="ARBA00022801"/>
    </source>
</evidence>
<keyword evidence="4 5" id="KW-0443">Lipid metabolism</keyword>
<keyword evidence="6" id="KW-0472">Membrane</keyword>
<dbReference type="Proteomes" id="UP000192257">
    <property type="component" value="Unassembled WGS sequence"/>
</dbReference>
<accession>A0A1X0P5D8</accession>
<protein>
    <recommendedName>
        <fullName evidence="1 5">1-alkyl-2-acetylglycerophosphocholine esterase</fullName>
        <ecNumber evidence="1 5">3.1.1.47</ecNumber>
    </recommendedName>
</protein>
<dbReference type="PANTHER" id="PTHR10272:SF0">
    <property type="entry name" value="PLATELET-ACTIVATING FACTOR ACETYLHYDROLASE"/>
    <property type="match status" value="1"/>
</dbReference>
<organism evidence="7 8">
    <name type="scientific">Trypanosoma theileri</name>
    <dbReference type="NCBI Taxonomy" id="67003"/>
    <lineage>
        <taxon>Eukaryota</taxon>
        <taxon>Discoba</taxon>
        <taxon>Euglenozoa</taxon>
        <taxon>Kinetoplastea</taxon>
        <taxon>Metakinetoplastina</taxon>
        <taxon>Trypanosomatida</taxon>
        <taxon>Trypanosomatidae</taxon>
        <taxon>Trypanosoma</taxon>
    </lineage>
</organism>
<evidence type="ECO:0000256" key="3">
    <source>
        <dbReference type="ARBA" id="ARBA00022963"/>
    </source>
</evidence>
<gene>
    <name evidence="7" type="ORF">TM35_000043780</name>
</gene>
<evidence type="ECO:0000256" key="4">
    <source>
        <dbReference type="ARBA" id="ARBA00023098"/>
    </source>
</evidence>
<feature type="transmembrane region" description="Helical" evidence="6">
    <location>
        <begin position="47"/>
        <end position="69"/>
    </location>
</feature>
<feature type="transmembrane region" description="Helical" evidence="6">
    <location>
        <begin position="20"/>
        <end position="40"/>
    </location>
</feature>
<dbReference type="AlphaFoldDB" id="A0A1X0P5D8"/>
<sequence>MKSFLGAYDGFFSGPPNSFLDYLVSFHSIPITASLILALLLCIRGGLLFWSILMIILGILVTAVFFTILPLPIIGPIGGHYHVGLVHLDGNRSQSLPPLAIFYPTNTPPQKRGAPYVPFNDPIYLSGMASYGKVPLYVMKDLLFVRLKVSPDAPPIPLNDLKTPPPIIVFSHGLSGHYQFYGCLCADLAARGAIVISIGHCDGSASFTRIVQGDKSEGNDVPFKHLGWEVPVREAQLTQRVRELRHTLNRIKEMDFWKEIGYEELDIQKYLKEPLQLHLSGHSFGGATALAAALQEEQVPGKKSVKSVIVFDPWHLPLQNEHFFQPIAEGKMRYTTPTYMVFSENWSKDKEIWDFFQRVTSAVLGQTFFASFTEELKHSFFFTEKTPDTNHYFVSDLCVLSPVMHGKLNAVVPSRARIVECSNTLIRVAKQYMDQTNS</sequence>
<dbReference type="InterPro" id="IPR029058">
    <property type="entry name" value="AB_hydrolase_fold"/>
</dbReference>
<dbReference type="STRING" id="67003.A0A1X0P5D8"/>
<keyword evidence="8" id="KW-1185">Reference proteome</keyword>
<keyword evidence="2 5" id="KW-0378">Hydrolase</keyword>
<dbReference type="VEuPathDB" id="TriTrypDB:TM35_000043780"/>
<dbReference type="SUPFAM" id="SSF53474">
    <property type="entry name" value="alpha/beta-Hydrolases"/>
    <property type="match status" value="1"/>
</dbReference>
<keyword evidence="6" id="KW-1133">Transmembrane helix</keyword>
<comment type="catalytic activity">
    <reaction evidence="5">
        <text>a 1-O-alkyl-2-acetyl-sn-glycero-3-phosphocholine + H2O = a 1-O-alkyl-sn-glycero-3-phosphocholine + acetate + H(+)</text>
        <dbReference type="Rhea" id="RHEA:17777"/>
        <dbReference type="ChEBI" id="CHEBI:15377"/>
        <dbReference type="ChEBI" id="CHEBI:15378"/>
        <dbReference type="ChEBI" id="CHEBI:30089"/>
        <dbReference type="ChEBI" id="CHEBI:30909"/>
        <dbReference type="ChEBI" id="CHEBI:36707"/>
        <dbReference type="EC" id="3.1.1.47"/>
    </reaction>
</comment>
<evidence type="ECO:0000313" key="7">
    <source>
        <dbReference type="EMBL" id="ORC92164.1"/>
    </source>
</evidence>
<dbReference type="EMBL" id="NBCO01000004">
    <property type="protein sequence ID" value="ORC92164.1"/>
    <property type="molecule type" value="Genomic_DNA"/>
</dbReference>
<comment type="caution">
    <text evidence="7">The sequence shown here is derived from an EMBL/GenBank/DDBJ whole genome shotgun (WGS) entry which is preliminary data.</text>
</comment>